<dbReference type="InterPro" id="IPR002921">
    <property type="entry name" value="Fungal_lipase-type"/>
</dbReference>
<feature type="signal peptide" evidence="1">
    <location>
        <begin position="1"/>
        <end position="16"/>
    </location>
</feature>
<sequence>MFRYNWICLIITPVHSLIVVASYSGLSIAAVIIYEALNLFWWFREKKKWEKFESNNVWVKKVLSMFNLVYSNFLNSPNTRQLVENTVIVLGEDRPVGYYGPTHNERSVRKRIFDIRIAETLLALSGLIYHRNIGEVRKAVKKFSEANKMHAEANELAKGRPNDPQVTHVRDKANRFEREATQHLKTSVESIKTKAETWGFKFTSMEEFSETNHINSVAGPFCGVYTSTSHPAIVIAFKGTSVDSFEEILVDAVVQRVDARPYLYGATHQGFYEALFSNSGWCDNTGRDPYNRIIRFINEKAIELQERLQTNDKIQLWVTGHSLGAGVSTLFFARLLKCPEDLENCQLRDCYTFGSPAVGDSEFASIFSSYTLAPLSRSSTLWRVVNNKDVVCKIPLAKNKKTAGFYMKKTNFFNYFHVGHAVVLDADSSERPIREFASAYRASTDVLFSLGDWMPDGRVNFETEDDRLGSLPGRWQSLKKYLPISITDHAVEMYMAGLEKAHEYCRGIADQA</sequence>
<evidence type="ECO:0000256" key="1">
    <source>
        <dbReference type="SAM" id="SignalP"/>
    </source>
</evidence>
<dbReference type="AlphaFoldDB" id="A0A8H7ENB4"/>
<dbReference type="PANTHER" id="PTHR45856:SF24">
    <property type="entry name" value="FUNGAL LIPASE-LIKE DOMAIN-CONTAINING PROTEIN"/>
    <property type="match status" value="1"/>
</dbReference>
<evidence type="ECO:0000313" key="4">
    <source>
        <dbReference type="Proteomes" id="UP000605846"/>
    </source>
</evidence>
<dbReference type="GO" id="GO:0006629">
    <property type="term" value="P:lipid metabolic process"/>
    <property type="evidence" value="ECO:0007669"/>
    <property type="project" value="InterPro"/>
</dbReference>
<name>A0A8H7ENB4_9FUNG</name>
<dbReference type="Proteomes" id="UP000605846">
    <property type="component" value="Unassembled WGS sequence"/>
</dbReference>
<dbReference type="OrthoDB" id="426718at2759"/>
<proteinExistence type="predicted"/>
<accession>A0A8H7ENB4</accession>
<organism evidence="3 4">
    <name type="scientific">Apophysomyces ossiformis</name>
    <dbReference type="NCBI Taxonomy" id="679940"/>
    <lineage>
        <taxon>Eukaryota</taxon>
        <taxon>Fungi</taxon>
        <taxon>Fungi incertae sedis</taxon>
        <taxon>Mucoromycota</taxon>
        <taxon>Mucoromycotina</taxon>
        <taxon>Mucoromycetes</taxon>
        <taxon>Mucorales</taxon>
        <taxon>Mucorineae</taxon>
        <taxon>Mucoraceae</taxon>
        <taxon>Apophysomyces</taxon>
    </lineage>
</organism>
<protein>
    <recommendedName>
        <fullName evidence="2">Fungal lipase-type domain-containing protein</fullName>
    </recommendedName>
</protein>
<dbReference type="InterPro" id="IPR029058">
    <property type="entry name" value="AB_hydrolase_fold"/>
</dbReference>
<dbReference type="SUPFAM" id="SSF53474">
    <property type="entry name" value="alpha/beta-Hydrolases"/>
    <property type="match status" value="1"/>
</dbReference>
<dbReference type="Gene3D" id="3.40.50.1820">
    <property type="entry name" value="alpha/beta hydrolase"/>
    <property type="match status" value="1"/>
</dbReference>
<dbReference type="InterPro" id="IPR051218">
    <property type="entry name" value="Sec_MonoDiacylglyc_Lipase"/>
</dbReference>
<evidence type="ECO:0000259" key="2">
    <source>
        <dbReference type="Pfam" id="PF01764"/>
    </source>
</evidence>
<keyword evidence="1" id="KW-0732">Signal</keyword>
<feature type="chain" id="PRO_5034477627" description="Fungal lipase-type domain-containing protein" evidence="1">
    <location>
        <begin position="17"/>
        <end position="512"/>
    </location>
</feature>
<reference evidence="3" key="1">
    <citation type="submission" date="2020-01" db="EMBL/GenBank/DDBJ databases">
        <title>Genome Sequencing of Three Apophysomyces-Like Fungal Strains Confirms a Novel Fungal Genus in the Mucoromycota with divergent Burkholderia-like Endosymbiotic Bacteria.</title>
        <authorList>
            <person name="Stajich J.E."/>
            <person name="Macias A.M."/>
            <person name="Carter-House D."/>
            <person name="Lovett B."/>
            <person name="Kasson L.R."/>
            <person name="Berry K."/>
            <person name="Grigoriev I."/>
            <person name="Chang Y."/>
            <person name="Spatafora J."/>
            <person name="Kasson M.T."/>
        </authorList>
    </citation>
    <scope>NUCLEOTIDE SEQUENCE</scope>
    <source>
        <strain evidence="3">NRRL A-21654</strain>
    </source>
</reference>
<dbReference type="Pfam" id="PF01764">
    <property type="entry name" value="Lipase_3"/>
    <property type="match status" value="1"/>
</dbReference>
<dbReference type="PANTHER" id="PTHR45856">
    <property type="entry name" value="ALPHA/BETA-HYDROLASES SUPERFAMILY PROTEIN"/>
    <property type="match status" value="1"/>
</dbReference>
<comment type="caution">
    <text evidence="3">The sequence shown here is derived from an EMBL/GenBank/DDBJ whole genome shotgun (WGS) entry which is preliminary data.</text>
</comment>
<evidence type="ECO:0000313" key="3">
    <source>
        <dbReference type="EMBL" id="KAF7722573.1"/>
    </source>
</evidence>
<gene>
    <name evidence="3" type="ORF">EC973_002963</name>
</gene>
<keyword evidence="4" id="KW-1185">Reference proteome</keyword>
<dbReference type="CDD" id="cd00519">
    <property type="entry name" value="Lipase_3"/>
    <property type="match status" value="1"/>
</dbReference>
<feature type="domain" description="Fungal lipase-type" evidence="2">
    <location>
        <begin position="234"/>
        <end position="397"/>
    </location>
</feature>
<dbReference type="EMBL" id="JABAYA010000188">
    <property type="protein sequence ID" value="KAF7722573.1"/>
    <property type="molecule type" value="Genomic_DNA"/>
</dbReference>